<accession>A0A5Q2UA43</accession>
<organism evidence="1 2">
    <name type="scientific">Ralstonia phage Reminis</name>
    <dbReference type="NCBI Taxonomy" id="2662139"/>
    <lineage>
        <taxon>Viruses</taxon>
        <taxon>Duplodnaviria</taxon>
        <taxon>Heunggongvirae</taxon>
        <taxon>Uroviricota</taxon>
        <taxon>Caudoviricetes</taxon>
        <taxon>Autographivirales</taxon>
        <taxon>Autographivirales incertae sedis</taxon>
        <taxon>Reminisvirus</taxon>
        <taxon>Reminisvirus reminis</taxon>
    </lineage>
</organism>
<name>A0A5Q2UA43_9CAUD</name>
<dbReference type="EMBL" id="MN478376">
    <property type="protein sequence ID" value="QGH45123.1"/>
    <property type="molecule type" value="Genomic_DNA"/>
</dbReference>
<proteinExistence type="predicted"/>
<keyword evidence="2" id="KW-1185">Reference proteome</keyword>
<evidence type="ECO:0000313" key="1">
    <source>
        <dbReference type="EMBL" id="QGH45123.1"/>
    </source>
</evidence>
<dbReference type="Proteomes" id="UP000386225">
    <property type="component" value="Segment"/>
</dbReference>
<sequence length="341" mass="37931">MKDLKDQLQDAVIIMRMDNKATIKGMVEKLTEQGFDSQLWNTKSKALFIESIQLHIDSLCESLLVTELDSLRLEISATIEEAGKASFRLGSLLLKAREACENQQDFLDWVDFNFGIKKAWAFKLMKVSQVFEGEPWCNVATSVLYILQSQANDEQMLEAKKFAEAGKLDIQTVKALLNPPVVQVTAPKTTDSQIEKSASDSVQNALINTEPKEVAAAVETPKAPDSTVSPIVDNSNNTELLAQIADMSATIKQLTEQLAEATKPRLRSSSDMPMLRQFNSPLMHVRLGISQQEAQSKDVILEAFRDLCKAGYGRAHDAFKLIDEARHILIHQVVEIEEVAA</sequence>
<reference evidence="1 2" key="1">
    <citation type="submission" date="2019-09" db="EMBL/GenBank/DDBJ databases">
        <title>Bacteriophage as agents antimicrobiens.</title>
        <authorList>
            <person name="Lightbourn L."/>
            <person name="Amarillas L."/>
            <person name="Estrada M."/>
            <person name="Leon R."/>
            <person name="Figueroa L."/>
            <person name="Patron O."/>
            <person name="Leon J."/>
        </authorList>
    </citation>
    <scope>NUCLEOTIDE SEQUENCE [LARGE SCALE GENOMIC DNA]</scope>
</reference>
<evidence type="ECO:0000313" key="2">
    <source>
        <dbReference type="Proteomes" id="UP000386225"/>
    </source>
</evidence>
<protein>
    <submittedName>
        <fullName evidence="1">Uncharacterized protein</fullName>
    </submittedName>
</protein>